<dbReference type="GO" id="GO:0008270">
    <property type="term" value="F:zinc ion binding"/>
    <property type="evidence" value="ECO:0007669"/>
    <property type="project" value="InterPro"/>
</dbReference>
<reference evidence="3" key="1">
    <citation type="submission" date="2016-10" db="EMBL/GenBank/DDBJ databases">
        <authorList>
            <person name="Varghese N."/>
            <person name="Submissions S."/>
        </authorList>
    </citation>
    <scope>NUCLEOTIDE SEQUENCE [LARGE SCALE GENOMIC DNA]</scope>
    <source>
        <strain evidence="3">CGMCC 1.6981</strain>
    </source>
</reference>
<dbReference type="Gene3D" id="1.10.390.10">
    <property type="entry name" value="Neutral Protease Domain 2"/>
    <property type="match status" value="1"/>
</dbReference>
<protein>
    <recommendedName>
        <fullName evidence="1">Peptidase M1 membrane alanine aminopeptidase domain-containing protein</fullName>
    </recommendedName>
</protein>
<accession>A0A1I7IN93</accession>
<dbReference type="Pfam" id="PF01433">
    <property type="entry name" value="Peptidase_M1"/>
    <property type="match status" value="1"/>
</dbReference>
<dbReference type="AlphaFoldDB" id="A0A1I7IN93"/>
<dbReference type="EMBL" id="FPBP01000007">
    <property type="protein sequence ID" value="SFU74401.1"/>
    <property type="molecule type" value="Genomic_DNA"/>
</dbReference>
<evidence type="ECO:0000313" key="3">
    <source>
        <dbReference type="Proteomes" id="UP000198693"/>
    </source>
</evidence>
<name>A0A1I7IN93_9GAMM</name>
<sequence>MNRPATRLASRLLGLVWLAAGEFAWGVSADALATRTLIIQLDPASRMMQGELHQALPAGGSFHLLDGLTVISARRGDEALLVTQSAEGHWRIPPGVDAADAEAPVTLRWRGTLPEADERDRHRMAADGSLLPTRAGWYPHLGDAAGPLSLTIRVPEGQRAVGSGSLVEERRVEGDYLARFHHPRTREVEIAAGPWRLREREVEGVRLRTLFPEGLDEAFAETYLARTAEHLSLFQARLGRLPYSSFTIAASPEPVGLAFSGFTLLGERVIPLPFIPHTSLPHELMHAWWGAGVGVDYPNGNWAEALTTYLADHALAHQRGEAETMRRRWLADLAALPPEQEAALAAFRGGSDPAGRLIGYQHGAMLFHMLRQRIGDEAFDRGLRHLAEAWMHRTADWSVLIEAFGEAAGKPQEAFIAPWLTRPGRPSLRLESVRVEARDGGFRLGGVLVQSGSHAPWPLAVPLMVETEEGRVSVNQHMDSLRHVFQVPLASRPLALEVDPGSDLLRHPGPTPAILRQLTLDPTTRVLALDDAHRHLARQVLGREAEALPVSADLHGHAGSPLLVIGTTTALREWRRANGLPSPPQPLETAGQARFWMIPDQRIGLLGGDDTDALALLAASLRHHGQRSYVVQGRDGQTRQAGTWTVEENPLRATFPR</sequence>
<proteinExistence type="predicted"/>
<dbReference type="RefSeq" id="WP_089795922.1">
    <property type="nucleotide sequence ID" value="NZ_FPBP01000007.1"/>
</dbReference>
<dbReference type="InterPro" id="IPR014782">
    <property type="entry name" value="Peptidase_M1_dom"/>
</dbReference>
<dbReference type="GO" id="GO:0008237">
    <property type="term" value="F:metallopeptidase activity"/>
    <property type="evidence" value="ECO:0007669"/>
    <property type="project" value="InterPro"/>
</dbReference>
<organism evidence="2 3">
    <name type="scientific">Halomonas korlensis</name>
    <dbReference type="NCBI Taxonomy" id="463301"/>
    <lineage>
        <taxon>Bacteria</taxon>
        <taxon>Pseudomonadati</taxon>
        <taxon>Pseudomonadota</taxon>
        <taxon>Gammaproteobacteria</taxon>
        <taxon>Oceanospirillales</taxon>
        <taxon>Halomonadaceae</taxon>
        <taxon>Halomonas</taxon>
    </lineage>
</organism>
<gene>
    <name evidence="2" type="ORF">SAMN04487955_107160</name>
</gene>
<dbReference type="InterPro" id="IPR027268">
    <property type="entry name" value="Peptidase_M4/M1_CTD_sf"/>
</dbReference>
<dbReference type="STRING" id="463301.SAMN04487955_107160"/>
<dbReference type="SUPFAM" id="SSF55486">
    <property type="entry name" value="Metalloproteases ('zincins'), catalytic domain"/>
    <property type="match status" value="1"/>
</dbReference>
<dbReference type="OrthoDB" id="9762302at2"/>
<dbReference type="Proteomes" id="UP000198693">
    <property type="component" value="Unassembled WGS sequence"/>
</dbReference>
<feature type="domain" description="Peptidase M1 membrane alanine aminopeptidase" evidence="1">
    <location>
        <begin position="282"/>
        <end position="419"/>
    </location>
</feature>
<keyword evidence="3" id="KW-1185">Reference proteome</keyword>
<evidence type="ECO:0000313" key="2">
    <source>
        <dbReference type="EMBL" id="SFU74401.1"/>
    </source>
</evidence>
<evidence type="ECO:0000259" key="1">
    <source>
        <dbReference type="Pfam" id="PF01433"/>
    </source>
</evidence>